<dbReference type="Proteomes" id="UP000199306">
    <property type="component" value="Unassembled WGS sequence"/>
</dbReference>
<evidence type="ECO:0000313" key="3">
    <source>
        <dbReference type="Proteomes" id="UP000199306"/>
    </source>
</evidence>
<dbReference type="RefSeq" id="WP_092012644.1">
    <property type="nucleotide sequence ID" value="NZ_FOXH01000002.1"/>
</dbReference>
<sequence length="195" mass="21248">MKRFTPQFTLSIIVFAFFLVSSCSSRRVIVQNRPQPELASSPPEDYTAYKSAENLSGFTTKEESESVKNVPELLASADFKKIEESARGTKYEAKFAKMRTILADLESKKKVSGMNNKPGAKLNFAQKSIIKNLEKKVSKMAKTNDFSDMDGTLKIGLILLAIAILLAIFGLGLISGIAGLVGIICTIIGLVNTYG</sequence>
<gene>
    <name evidence="2" type="ORF">SAMN04515674_102217</name>
</gene>
<evidence type="ECO:0008006" key="4">
    <source>
        <dbReference type="Google" id="ProtNLM"/>
    </source>
</evidence>
<evidence type="ECO:0000313" key="2">
    <source>
        <dbReference type="EMBL" id="SFP27656.1"/>
    </source>
</evidence>
<keyword evidence="1" id="KW-0472">Membrane</keyword>
<dbReference type="STRING" id="1079859.SAMN04515674_102217"/>
<dbReference type="PROSITE" id="PS51257">
    <property type="entry name" value="PROKAR_LIPOPROTEIN"/>
    <property type="match status" value="1"/>
</dbReference>
<dbReference type="EMBL" id="FOXH01000002">
    <property type="protein sequence ID" value="SFP27656.1"/>
    <property type="molecule type" value="Genomic_DNA"/>
</dbReference>
<organism evidence="2 3">
    <name type="scientific">Pseudarcicella hirudinis</name>
    <dbReference type="NCBI Taxonomy" id="1079859"/>
    <lineage>
        <taxon>Bacteria</taxon>
        <taxon>Pseudomonadati</taxon>
        <taxon>Bacteroidota</taxon>
        <taxon>Cytophagia</taxon>
        <taxon>Cytophagales</taxon>
        <taxon>Flectobacillaceae</taxon>
        <taxon>Pseudarcicella</taxon>
    </lineage>
</organism>
<proteinExistence type="predicted"/>
<keyword evidence="1" id="KW-0812">Transmembrane</keyword>
<feature type="transmembrane region" description="Helical" evidence="1">
    <location>
        <begin position="157"/>
        <end position="190"/>
    </location>
</feature>
<reference evidence="2 3" key="1">
    <citation type="submission" date="2016-10" db="EMBL/GenBank/DDBJ databases">
        <authorList>
            <person name="de Groot N.N."/>
        </authorList>
    </citation>
    <scope>NUCLEOTIDE SEQUENCE [LARGE SCALE GENOMIC DNA]</scope>
    <source>
        <strain evidence="3">E92,LMG 26720,CCM 7988</strain>
    </source>
</reference>
<keyword evidence="1" id="KW-1133">Transmembrane helix</keyword>
<accession>A0A1I5P2C5</accession>
<keyword evidence="3" id="KW-1185">Reference proteome</keyword>
<protein>
    <recommendedName>
        <fullName evidence="4">Lipoprotein</fullName>
    </recommendedName>
</protein>
<dbReference type="AlphaFoldDB" id="A0A1I5P2C5"/>
<name>A0A1I5P2C5_9BACT</name>
<evidence type="ECO:0000256" key="1">
    <source>
        <dbReference type="SAM" id="Phobius"/>
    </source>
</evidence>